<evidence type="ECO:0000313" key="2">
    <source>
        <dbReference type="Proteomes" id="UP000466442"/>
    </source>
</evidence>
<protein>
    <submittedName>
        <fullName evidence="1">Uncharacterized protein</fullName>
    </submittedName>
</protein>
<dbReference type="Proteomes" id="UP000466442">
    <property type="component" value="Unassembled WGS sequence"/>
</dbReference>
<gene>
    <name evidence="1" type="ORF">GE061_016271</name>
</gene>
<keyword evidence="2" id="KW-1185">Reference proteome</keyword>
<accession>A0A8S9XFP7</accession>
<name>A0A8S9XFP7_APOLU</name>
<dbReference type="AlphaFoldDB" id="A0A8S9XFP7"/>
<organism evidence="1 2">
    <name type="scientific">Apolygus lucorum</name>
    <name type="common">Small green plant bug</name>
    <name type="synonym">Lygocoris lucorum</name>
    <dbReference type="NCBI Taxonomy" id="248454"/>
    <lineage>
        <taxon>Eukaryota</taxon>
        <taxon>Metazoa</taxon>
        <taxon>Ecdysozoa</taxon>
        <taxon>Arthropoda</taxon>
        <taxon>Hexapoda</taxon>
        <taxon>Insecta</taxon>
        <taxon>Pterygota</taxon>
        <taxon>Neoptera</taxon>
        <taxon>Paraneoptera</taxon>
        <taxon>Hemiptera</taxon>
        <taxon>Heteroptera</taxon>
        <taxon>Panheteroptera</taxon>
        <taxon>Cimicomorpha</taxon>
        <taxon>Miridae</taxon>
        <taxon>Mirini</taxon>
        <taxon>Apolygus</taxon>
    </lineage>
</organism>
<dbReference type="EMBL" id="WIXP02000007">
    <property type="protein sequence ID" value="KAF6207822.1"/>
    <property type="molecule type" value="Genomic_DNA"/>
</dbReference>
<proteinExistence type="predicted"/>
<evidence type="ECO:0000313" key="1">
    <source>
        <dbReference type="EMBL" id="KAF6207822.1"/>
    </source>
</evidence>
<reference evidence="1" key="1">
    <citation type="journal article" date="2021" name="Mol. Ecol. Resour.">
        <title>Apolygus lucorum genome provides insights into omnivorousness and mesophyll feeding.</title>
        <authorList>
            <person name="Liu Y."/>
            <person name="Liu H."/>
            <person name="Wang H."/>
            <person name="Huang T."/>
            <person name="Liu B."/>
            <person name="Yang B."/>
            <person name="Yin L."/>
            <person name="Li B."/>
            <person name="Zhang Y."/>
            <person name="Zhang S."/>
            <person name="Jiang F."/>
            <person name="Zhang X."/>
            <person name="Ren Y."/>
            <person name="Wang B."/>
            <person name="Wang S."/>
            <person name="Lu Y."/>
            <person name="Wu K."/>
            <person name="Fan W."/>
            <person name="Wang G."/>
        </authorList>
    </citation>
    <scope>NUCLEOTIDE SEQUENCE</scope>
    <source>
        <strain evidence="1">12Hb</strain>
    </source>
</reference>
<sequence length="78" mass="8814">MFKSLLGLEGLDFPRWNNNLSPSPLSWNVAETTLFGRMVLTPIILMMPLGSIYRVAKGAIFYEPTCEILRLRPTARST</sequence>
<comment type="caution">
    <text evidence="1">The sequence shown here is derived from an EMBL/GenBank/DDBJ whole genome shotgun (WGS) entry which is preliminary data.</text>
</comment>